<reference evidence="5" key="1">
    <citation type="journal article" date="2012" name="Front. Microbiol.">
        <title>Redundancy and modularity in membrane-associated dissimilatory nitrate reduction in Bacillus.</title>
        <authorList>
            <person name="Heylen K."/>
            <person name="Keltjens J."/>
        </authorList>
    </citation>
    <scope>NUCLEOTIDE SEQUENCE [LARGE SCALE GENOMIC DNA]</scope>
    <source>
        <strain evidence="5">LMG 9581</strain>
    </source>
</reference>
<comment type="similarity">
    <text evidence="1">Belongs to the carbohydrate kinase PfkB family.</text>
</comment>
<comment type="caution">
    <text evidence="5">The sequence shown here is derived from an EMBL/GenBank/DDBJ whole genome shotgun (WGS) entry which is preliminary data.</text>
</comment>
<dbReference type="GeneID" id="89467885"/>
<dbReference type="SUPFAM" id="SSF53613">
    <property type="entry name" value="Ribokinase-like"/>
    <property type="match status" value="1"/>
</dbReference>
<keyword evidence="6" id="KW-1185">Reference proteome</keyword>
<dbReference type="PANTHER" id="PTHR43085:SF54">
    <property type="entry name" value="PUTATIVE-RELATED"/>
    <property type="match status" value="1"/>
</dbReference>
<dbReference type="PROSITE" id="PS00584">
    <property type="entry name" value="PFKB_KINASES_2"/>
    <property type="match status" value="1"/>
</dbReference>
<evidence type="ECO:0000256" key="2">
    <source>
        <dbReference type="ARBA" id="ARBA00022679"/>
    </source>
</evidence>
<dbReference type="InterPro" id="IPR002173">
    <property type="entry name" value="Carboh/pur_kinase_PfkB_CS"/>
</dbReference>
<name>K6BVG8_SCHAZ</name>
<evidence type="ECO:0000259" key="4">
    <source>
        <dbReference type="Pfam" id="PF00294"/>
    </source>
</evidence>
<dbReference type="STRING" id="1131731.BAZO_19803"/>
<dbReference type="RefSeq" id="WP_003333196.1">
    <property type="nucleotide sequence ID" value="NZ_AJLR01000150.1"/>
</dbReference>
<dbReference type="Proteomes" id="UP000006315">
    <property type="component" value="Unassembled WGS sequence"/>
</dbReference>
<dbReference type="CDD" id="cd01167">
    <property type="entry name" value="bac_FRK"/>
    <property type="match status" value="1"/>
</dbReference>
<dbReference type="PANTHER" id="PTHR43085">
    <property type="entry name" value="HEXOKINASE FAMILY MEMBER"/>
    <property type="match status" value="1"/>
</dbReference>
<evidence type="ECO:0000313" key="5">
    <source>
        <dbReference type="EMBL" id="EKN62925.1"/>
    </source>
</evidence>
<proteinExistence type="inferred from homology"/>
<dbReference type="InterPro" id="IPR029056">
    <property type="entry name" value="Ribokinase-like"/>
</dbReference>
<dbReference type="Gene3D" id="3.40.1190.20">
    <property type="match status" value="1"/>
</dbReference>
<evidence type="ECO:0000313" key="6">
    <source>
        <dbReference type="Proteomes" id="UP000006315"/>
    </source>
</evidence>
<dbReference type="AlphaFoldDB" id="K6BVG8"/>
<dbReference type="InterPro" id="IPR011611">
    <property type="entry name" value="PfkB_dom"/>
</dbReference>
<dbReference type="GO" id="GO:0016301">
    <property type="term" value="F:kinase activity"/>
    <property type="evidence" value="ECO:0007669"/>
    <property type="project" value="UniProtKB-KW"/>
</dbReference>
<feature type="domain" description="Carbohydrate kinase PfkB" evidence="4">
    <location>
        <begin position="2"/>
        <end position="312"/>
    </location>
</feature>
<dbReference type="InterPro" id="IPR050306">
    <property type="entry name" value="PfkB_Carbo_kinase"/>
</dbReference>
<protein>
    <submittedName>
        <fullName evidence="5">Carbohydrate kinase family protein</fullName>
    </submittedName>
</protein>
<keyword evidence="3 5" id="KW-0418">Kinase</keyword>
<sequence length="334" mass="36681">MGKLFCIGEVLIDFIPCEKGVPLKDVLSFERTPGGAPANVAATAAKFGQKSLMISKLGNDAFGDFLVEKLVQSGVNTDYILRTDEANTALAFVSLKNNGDRDFSFYRNPSADLLLEADELDENIFNKGDYLHFCSVDLVESPMKYAHQKAIEIVKSKQGIISFDPNVRLPLWDDAQDCRETILEFIPLSHIVKISDDELEFITGITDEKEALRSLFQGDVKVIVYTQGAKGALVLTRDSEFDNRGFKVNVVDTTGAGDAFIGAFLSILLKNEVSKSNLKTFVEEHAHELLTFANACGALTTMKKGGISALPTLQEIEAFLLDKKGHSSRPCVPF</sequence>
<gene>
    <name evidence="5" type="ORF">BAZO_19803</name>
</gene>
<keyword evidence="2" id="KW-0808">Transferase</keyword>
<dbReference type="EMBL" id="AJLR01000150">
    <property type="protein sequence ID" value="EKN62925.1"/>
    <property type="molecule type" value="Genomic_DNA"/>
</dbReference>
<evidence type="ECO:0000256" key="1">
    <source>
        <dbReference type="ARBA" id="ARBA00010688"/>
    </source>
</evidence>
<organism evidence="5 6">
    <name type="scientific">Schinkia azotoformans LMG 9581</name>
    <dbReference type="NCBI Taxonomy" id="1131731"/>
    <lineage>
        <taxon>Bacteria</taxon>
        <taxon>Bacillati</taxon>
        <taxon>Bacillota</taxon>
        <taxon>Bacilli</taxon>
        <taxon>Bacillales</taxon>
        <taxon>Bacillaceae</taxon>
        <taxon>Calidifontibacillus/Schinkia group</taxon>
        <taxon>Schinkia</taxon>
    </lineage>
</organism>
<dbReference type="PATRIC" id="fig|1131731.3.peg.4036"/>
<evidence type="ECO:0000256" key="3">
    <source>
        <dbReference type="ARBA" id="ARBA00022777"/>
    </source>
</evidence>
<dbReference type="Pfam" id="PF00294">
    <property type="entry name" value="PfkB"/>
    <property type="match status" value="1"/>
</dbReference>
<accession>K6BVG8</accession>